<dbReference type="GO" id="GO:0008270">
    <property type="term" value="F:zinc ion binding"/>
    <property type="evidence" value="ECO:0007669"/>
    <property type="project" value="UniProtKB-KW"/>
</dbReference>
<feature type="region of interest" description="Disordered" evidence="9">
    <location>
        <begin position="102"/>
        <end position="132"/>
    </location>
</feature>
<feature type="compositionally biased region" description="Basic and acidic residues" evidence="9">
    <location>
        <begin position="180"/>
        <end position="193"/>
    </location>
</feature>
<evidence type="ECO:0000256" key="2">
    <source>
        <dbReference type="ARBA" id="ARBA00022723"/>
    </source>
</evidence>
<feature type="compositionally biased region" description="Polar residues" evidence="9">
    <location>
        <begin position="377"/>
        <end position="386"/>
    </location>
</feature>
<dbReference type="GO" id="GO:0000122">
    <property type="term" value="P:negative regulation of transcription by RNA polymerase II"/>
    <property type="evidence" value="ECO:0007669"/>
    <property type="project" value="TreeGrafter"/>
</dbReference>
<feature type="region of interest" description="Disordered" evidence="9">
    <location>
        <begin position="283"/>
        <end position="304"/>
    </location>
</feature>
<dbReference type="PANTHER" id="PTHR10071:SF337">
    <property type="entry name" value="GATA-BINDING FACTOR A"/>
    <property type="match status" value="1"/>
</dbReference>
<keyword evidence="3 8" id="KW-0863">Zinc-finger</keyword>
<keyword evidence="4" id="KW-0862">Zinc</keyword>
<dbReference type="FunFam" id="3.30.50.10:FF:000002">
    <property type="entry name" value="Gata transcription factor gatad"/>
    <property type="match status" value="1"/>
</dbReference>
<evidence type="ECO:0000313" key="11">
    <source>
        <dbReference type="RefSeq" id="XP_028129477.1"/>
    </source>
</evidence>
<dbReference type="GO" id="GO:0045944">
    <property type="term" value="P:positive regulation of transcription by RNA polymerase II"/>
    <property type="evidence" value="ECO:0007669"/>
    <property type="project" value="TreeGrafter"/>
</dbReference>
<dbReference type="GO" id="GO:0045165">
    <property type="term" value="P:cell fate commitment"/>
    <property type="evidence" value="ECO:0007669"/>
    <property type="project" value="TreeGrafter"/>
</dbReference>
<keyword evidence="7" id="KW-0539">Nucleus</keyword>
<dbReference type="RefSeq" id="XP_028129477.1">
    <property type="nucleotide sequence ID" value="XM_028273676.1"/>
</dbReference>
<evidence type="ECO:0000256" key="1">
    <source>
        <dbReference type="ARBA" id="ARBA00004123"/>
    </source>
</evidence>
<dbReference type="GO" id="GO:0000978">
    <property type="term" value="F:RNA polymerase II cis-regulatory region sequence-specific DNA binding"/>
    <property type="evidence" value="ECO:0007669"/>
    <property type="project" value="TreeGrafter"/>
</dbReference>
<evidence type="ECO:0000256" key="7">
    <source>
        <dbReference type="ARBA" id="ARBA00023242"/>
    </source>
</evidence>
<evidence type="ECO:0000256" key="4">
    <source>
        <dbReference type="ARBA" id="ARBA00022833"/>
    </source>
</evidence>
<feature type="domain" description="GATA-type" evidence="10">
    <location>
        <begin position="421"/>
        <end position="474"/>
    </location>
</feature>
<feature type="compositionally biased region" description="Low complexity" evidence="9">
    <location>
        <begin position="288"/>
        <end position="300"/>
    </location>
</feature>
<dbReference type="AlphaFoldDB" id="A0A6P7F3Q0"/>
<dbReference type="GO" id="GO:0005634">
    <property type="term" value="C:nucleus"/>
    <property type="evidence" value="ECO:0007669"/>
    <property type="project" value="UniProtKB-SubCell"/>
</dbReference>
<dbReference type="InterPro" id="IPR039355">
    <property type="entry name" value="Transcription_factor_GATA"/>
</dbReference>
<dbReference type="PANTHER" id="PTHR10071">
    <property type="entry name" value="TRANSCRIPTION FACTOR GATA FAMILY MEMBER"/>
    <property type="match status" value="1"/>
</dbReference>
<dbReference type="PROSITE" id="PS50114">
    <property type="entry name" value="GATA_ZN_FINGER_2"/>
    <property type="match status" value="1"/>
</dbReference>
<dbReference type="SUPFAM" id="SSF57716">
    <property type="entry name" value="Glucocorticoid receptor-like (DNA-binding domain)"/>
    <property type="match status" value="1"/>
</dbReference>
<evidence type="ECO:0000256" key="6">
    <source>
        <dbReference type="ARBA" id="ARBA00023163"/>
    </source>
</evidence>
<dbReference type="PROSITE" id="PS00344">
    <property type="entry name" value="GATA_ZN_FINGER_1"/>
    <property type="match status" value="1"/>
</dbReference>
<comment type="subcellular location">
    <subcellularLocation>
        <location evidence="1">Nucleus</location>
    </subcellularLocation>
</comment>
<evidence type="ECO:0000259" key="10">
    <source>
        <dbReference type="PROSITE" id="PS50114"/>
    </source>
</evidence>
<dbReference type="GO" id="GO:0000981">
    <property type="term" value="F:DNA-binding transcription factor activity, RNA polymerase II-specific"/>
    <property type="evidence" value="ECO:0007669"/>
    <property type="project" value="TreeGrafter"/>
</dbReference>
<dbReference type="OrthoDB" id="515401at2759"/>
<dbReference type="CDD" id="cd00202">
    <property type="entry name" value="ZnF_GATA"/>
    <property type="match status" value="1"/>
</dbReference>
<name>A0A6P7F3Q0_DIAVI</name>
<keyword evidence="5" id="KW-0805">Transcription regulation</keyword>
<proteinExistence type="predicted"/>
<protein>
    <submittedName>
        <fullName evidence="11">Uncharacterized protein LOC114325577 isoform X2</fullName>
    </submittedName>
</protein>
<dbReference type="SMART" id="SM00401">
    <property type="entry name" value="ZnF_GATA"/>
    <property type="match status" value="1"/>
</dbReference>
<gene>
    <name evidence="11" type="primary">LOC114325577</name>
</gene>
<sequence>MCCGGALELLSACCVKSFDKQYDGYTVSEKDELPHVICFSCSEQIEYLYKFNELAKKTEGILHQFLVYTKELQGSDEEKMHQSEKLLENLRLSLTMTPQNLKVEAPEPPSSNNKELSHQKAQHPTVVRPPEIKSEPPIFMEQTRQTYKHVDTEPVITPKVEIVERIPSPPTPPQDLSMDLSKDSTEHEEPSMREPLIKVKPASVLQQYPPEPQNLPEITTSPMVHQDFSSAPIEPTDLSNKRMEKVTCVPEISFIKEEADAVSISSNSSDPERLEVDMSQINEEHSDSTLSETSPTSEPTFNHSDVDPAVLQALSRNGYNPPLSGEASQLLRKLITCRKLGMTITPAQPHVLNYTLFDEQQKSLEHTNAEKSRRKQSYPSKASVSDSVPMDQDEEEEYGPDFTGNSPWCNMVKGKRVEVPKRVALSCTNCGTQTTTIWRRNLRGEMVCNACGLYFKLHNIDRPVTMRRDTIHTRRRRPKAAEREKADYSPVVGNFVNPPVHTYKAYKAKIVKVSASKERRAAESSDTDDMLSALRRQLRPHLVMALQGHRNNSNENMNLDSSPKVPSRAHIQGPTVPNFLPIEKMPSVGVVSAREADSDEDSIADLPLNLVSTQMTEGELI</sequence>
<evidence type="ECO:0000256" key="3">
    <source>
        <dbReference type="ARBA" id="ARBA00022771"/>
    </source>
</evidence>
<accession>A0A6P7F3Q0</accession>
<dbReference type="Gene3D" id="3.30.50.10">
    <property type="entry name" value="Erythroid Transcription Factor GATA-1, subunit A"/>
    <property type="match status" value="1"/>
</dbReference>
<keyword evidence="6" id="KW-0804">Transcription</keyword>
<feature type="region of interest" description="Disordered" evidence="9">
    <location>
        <begin position="165"/>
        <end position="193"/>
    </location>
</feature>
<dbReference type="InterPro" id="IPR013088">
    <property type="entry name" value="Znf_NHR/GATA"/>
</dbReference>
<keyword evidence="2" id="KW-0479">Metal-binding</keyword>
<reference evidence="11" key="1">
    <citation type="submission" date="2025-08" db="UniProtKB">
        <authorList>
            <consortium name="RefSeq"/>
        </authorList>
    </citation>
    <scope>IDENTIFICATION</scope>
    <source>
        <tissue evidence="11">Whole insect</tissue>
    </source>
</reference>
<dbReference type="InterPro" id="IPR000679">
    <property type="entry name" value="Znf_GATA"/>
</dbReference>
<organism evidence="11">
    <name type="scientific">Diabrotica virgifera virgifera</name>
    <name type="common">western corn rootworm</name>
    <dbReference type="NCBI Taxonomy" id="50390"/>
    <lineage>
        <taxon>Eukaryota</taxon>
        <taxon>Metazoa</taxon>
        <taxon>Ecdysozoa</taxon>
        <taxon>Arthropoda</taxon>
        <taxon>Hexapoda</taxon>
        <taxon>Insecta</taxon>
        <taxon>Pterygota</taxon>
        <taxon>Neoptera</taxon>
        <taxon>Endopterygota</taxon>
        <taxon>Coleoptera</taxon>
        <taxon>Polyphaga</taxon>
        <taxon>Cucujiformia</taxon>
        <taxon>Chrysomeloidea</taxon>
        <taxon>Chrysomelidae</taxon>
        <taxon>Galerucinae</taxon>
        <taxon>Diabroticina</taxon>
        <taxon>Diabroticites</taxon>
        <taxon>Diabrotica</taxon>
    </lineage>
</organism>
<dbReference type="PRINTS" id="PR00619">
    <property type="entry name" value="GATAZNFINGER"/>
</dbReference>
<evidence type="ECO:0000256" key="8">
    <source>
        <dbReference type="PROSITE-ProRule" id="PRU00094"/>
    </source>
</evidence>
<feature type="region of interest" description="Disordered" evidence="9">
    <location>
        <begin position="366"/>
        <end position="402"/>
    </location>
</feature>
<evidence type="ECO:0000256" key="9">
    <source>
        <dbReference type="SAM" id="MobiDB-lite"/>
    </source>
</evidence>
<evidence type="ECO:0000256" key="5">
    <source>
        <dbReference type="ARBA" id="ARBA00023015"/>
    </source>
</evidence>
<dbReference type="Pfam" id="PF00320">
    <property type="entry name" value="GATA"/>
    <property type="match status" value="1"/>
</dbReference>